<dbReference type="GO" id="GO:0005743">
    <property type="term" value="C:mitochondrial inner membrane"/>
    <property type="evidence" value="ECO:0007669"/>
    <property type="project" value="TreeGrafter"/>
</dbReference>
<dbReference type="SUPFAM" id="SSF48452">
    <property type="entry name" value="TPR-like"/>
    <property type="match status" value="1"/>
</dbReference>
<dbReference type="PANTHER" id="PTHR13143:SF6">
    <property type="entry name" value="TETRATRICOPEPTIDE REPEAT PROTEIN 19, MITOCHONDRIAL"/>
    <property type="match status" value="1"/>
</dbReference>
<evidence type="ECO:0000256" key="6">
    <source>
        <dbReference type="ARBA" id="ARBA00023128"/>
    </source>
</evidence>
<keyword evidence="9" id="KW-1185">Reference proteome</keyword>
<keyword evidence="4" id="KW-0802">TPR repeat</keyword>
<dbReference type="AlphaFoldDB" id="A0A8C5QS01"/>
<dbReference type="PANTHER" id="PTHR13143">
    <property type="entry name" value="TETRATRICOPEPTIDE REPEAT PROTEIN 19"/>
    <property type="match status" value="1"/>
</dbReference>
<keyword evidence="7" id="KW-0472">Membrane</keyword>
<evidence type="ECO:0000256" key="3">
    <source>
        <dbReference type="ARBA" id="ARBA00022737"/>
    </source>
</evidence>
<evidence type="ECO:0000256" key="5">
    <source>
        <dbReference type="ARBA" id="ARBA00022946"/>
    </source>
</evidence>
<name>A0A8C5QS01_9ANUR</name>
<evidence type="ECO:0000256" key="1">
    <source>
        <dbReference type="ARBA" id="ARBA00004173"/>
    </source>
</evidence>
<comment type="subcellular location">
    <subcellularLocation>
        <location evidence="1">Mitochondrion</location>
    </subcellularLocation>
</comment>
<reference evidence="8" key="2">
    <citation type="submission" date="2025-09" db="UniProtKB">
        <authorList>
            <consortium name="Ensembl"/>
        </authorList>
    </citation>
    <scope>IDENTIFICATION</scope>
</reference>
<feature type="transmembrane region" description="Helical" evidence="7">
    <location>
        <begin position="181"/>
        <end position="198"/>
    </location>
</feature>
<evidence type="ECO:0008006" key="10">
    <source>
        <dbReference type="Google" id="ProtNLM"/>
    </source>
</evidence>
<keyword evidence="6" id="KW-0496">Mitochondrion</keyword>
<dbReference type="InterPro" id="IPR011990">
    <property type="entry name" value="TPR-like_helical_dom_sf"/>
</dbReference>
<evidence type="ECO:0000256" key="7">
    <source>
        <dbReference type="SAM" id="Phobius"/>
    </source>
</evidence>
<dbReference type="Proteomes" id="UP000694569">
    <property type="component" value="Unplaced"/>
</dbReference>
<dbReference type="InterPro" id="IPR040395">
    <property type="entry name" value="TTC19"/>
</dbReference>
<evidence type="ECO:0000313" key="9">
    <source>
        <dbReference type="Proteomes" id="UP000694569"/>
    </source>
</evidence>
<evidence type="ECO:0000313" key="8">
    <source>
        <dbReference type="Ensembl" id="ENSLLEP00000041951.1"/>
    </source>
</evidence>
<dbReference type="Gene3D" id="1.25.40.10">
    <property type="entry name" value="Tetratricopeptide repeat domain"/>
    <property type="match status" value="1"/>
</dbReference>
<dbReference type="GO" id="GO:0034551">
    <property type="term" value="P:mitochondrial respiratory chain complex III assembly"/>
    <property type="evidence" value="ECO:0007669"/>
    <property type="project" value="InterPro"/>
</dbReference>
<sequence length="217" mass="23486">AGIQILGSVGTYILGSAGIQILGSAGTYILGSAGIYILGSAGIYILGSVGTYILGSAGIYILGSLGIMKDTGNTQCLSLILILFPVVEEKSDTSLLLGLCLDSYGRYLTSREKFADAQVMYEKALQICREEQGELHPQTVTLLNDLATVLDAQGHYEEAYNQVTQALELAKKTEYADQHMVLTNVAVILMIIFLHYQLKSKEISSLLITIIKCWRVA</sequence>
<evidence type="ECO:0000256" key="4">
    <source>
        <dbReference type="ARBA" id="ARBA00022803"/>
    </source>
</evidence>
<keyword evidence="3" id="KW-0677">Repeat</keyword>
<dbReference type="Ensembl" id="ENSLLET00000043631.1">
    <property type="protein sequence ID" value="ENSLLEP00000041951.1"/>
    <property type="gene ID" value="ENSLLEG00000026650.1"/>
</dbReference>
<keyword evidence="7" id="KW-1133">Transmembrane helix</keyword>
<dbReference type="OrthoDB" id="5986190at2759"/>
<evidence type="ECO:0000256" key="2">
    <source>
        <dbReference type="ARBA" id="ARBA00008219"/>
    </source>
</evidence>
<organism evidence="8 9">
    <name type="scientific">Leptobrachium leishanense</name>
    <name type="common">Leishan spiny toad</name>
    <dbReference type="NCBI Taxonomy" id="445787"/>
    <lineage>
        <taxon>Eukaryota</taxon>
        <taxon>Metazoa</taxon>
        <taxon>Chordata</taxon>
        <taxon>Craniata</taxon>
        <taxon>Vertebrata</taxon>
        <taxon>Euteleostomi</taxon>
        <taxon>Amphibia</taxon>
        <taxon>Batrachia</taxon>
        <taxon>Anura</taxon>
        <taxon>Pelobatoidea</taxon>
        <taxon>Megophryidae</taxon>
        <taxon>Leptobrachium</taxon>
    </lineage>
</organism>
<dbReference type="Pfam" id="PF13424">
    <property type="entry name" value="TPR_12"/>
    <property type="match status" value="1"/>
</dbReference>
<proteinExistence type="inferred from homology"/>
<comment type="similarity">
    <text evidence="2">Belongs to the TTC19 family.</text>
</comment>
<keyword evidence="5" id="KW-0809">Transit peptide</keyword>
<reference evidence="8" key="1">
    <citation type="submission" date="2025-08" db="UniProtKB">
        <authorList>
            <consortium name="Ensembl"/>
        </authorList>
    </citation>
    <scope>IDENTIFICATION</scope>
</reference>
<dbReference type="GeneTree" id="ENSGT00390000009194"/>
<keyword evidence="7" id="KW-0812">Transmembrane</keyword>
<feature type="transmembrane region" description="Helical" evidence="7">
    <location>
        <begin position="43"/>
        <end position="62"/>
    </location>
</feature>
<feature type="transmembrane region" description="Helical" evidence="7">
    <location>
        <begin position="12"/>
        <end position="37"/>
    </location>
</feature>
<accession>A0A8C5QS01</accession>
<protein>
    <recommendedName>
        <fullName evidence="10">Kinesin light chain</fullName>
    </recommendedName>
</protein>